<proteinExistence type="predicted"/>
<dbReference type="Proteomes" id="UP000683925">
    <property type="component" value="Unassembled WGS sequence"/>
</dbReference>
<keyword evidence="2" id="KW-1185">Reference proteome</keyword>
<gene>
    <name evidence="1" type="ORF">POCTA_138.1.T1390096</name>
</gene>
<accession>A0A8S1Y0X6</accession>
<evidence type="ECO:0000313" key="2">
    <source>
        <dbReference type="Proteomes" id="UP000683925"/>
    </source>
</evidence>
<name>A0A8S1Y0X6_PAROT</name>
<protein>
    <submittedName>
        <fullName evidence="1">Uncharacterized protein</fullName>
    </submittedName>
</protein>
<evidence type="ECO:0000313" key="1">
    <source>
        <dbReference type="EMBL" id="CAD8206897.1"/>
    </source>
</evidence>
<dbReference type="AlphaFoldDB" id="A0A8S1Y0X6"/>
<sequence length="50" mass="5985">MTSILIIQLGIDGLQQWKFLFRKYKTIRKIAQYILKAFKKKKKASPIIFQ</sequence>
<reference evidence="1" key="1">
    <citation type="submission" date="2021-01" db="EMBL/GenBank/DDBJ databases">
        <authorList>
            <consortium name="Genoscope - CEA"/>
            <person name="William W."/>
        </authorList>
    </citation>
    <scope>NUCLEOTIDE SEQUENCE</scope>
</reference>
<organism evidence="1 2">
    <name type="scientific">Paramecium octaurelia</name>
    <dbReference type="NCBI Taxonomy" id="43137"/>
    <lineage>
        <taxon>Eukaryota</taxon>
        <taxon>Sar</taxon>
        <taxon>Alveolata</taxon>
        <taxon>Ciliophora</taxon>
        <taxon>Intramacronucleata</taxon>
        <taxon>Oligohymenophorea</taxon>
        <taxon>Peniculida</taxon>
        <taxon>Parameciidae</taxon>
        <taxon>Paramecium</taxon>
    </lineage>
</organism>
<dbReference type="EMBL" id="CAJJDP010000140">
    <property type="protein sequence ID" value="CAD8206897.1"/>
    <property type="molecule type" value="Genomic_DNA"/>
</dbReference>
<comment type="caution">
    <text evidence="1">The sequence shown here is derived from an EMBL/GenBank/DDBJ whole genome shotgun (WGS) entry which is preliminary data.</text>
</comment>